<dbReference type="EMBL" id="KV722362">
    <property type="protein sequence ID" value="OCH92949.1"/>
    <property type="molecule type" value="Genomic_DNA"/>
</dbReference>
<feature type="coiled-coil region" evidence="1">
    <location>
        <begin position="322"/>
        <end position="349"/>
    </location>
</feature>
<feature type="coiled-coil region" evidence="1">
    <location>
        <begin position="414"/>
        <end position="448"/>
    </location>
</feature>
<feature type="region of interest" description="Disordered" evidence="2">
    <location>
        <begin position="609"/>
        <end position="738"/>
    </location>
</feature>
<dbReference type="Proteomes" id="UP000250043">
    <property type="component" value="Unassembled WGS sequence"/>
</dbReference>
<dbReference type="OrthoDB" id="3246510at2759"/>
<accession>A0A8E2DNG7</accession>
<feature type="coiled-coil region" evidence="1">
    <location>
        <begin position="214"/>
        <end position="241"/>
    </location>
</feature>
<dbReference type="PANTHER" id="PTHR23159">
    <property type="entry name" value="CENTROSOMAL PROTEIN 2"/>
    <property type="match status" value="1"/>
</dbReference>
<dbReference type="AlphaFoldDB" id="A0A8E2DNG7"/>
<reference evidence="3 4" key="1">
    <citation type="submission" date="2016-07" db="EMBL/GenBank/DDBJ databases">
        <title>Draft genome of the white-rot fungus Obba rivulosa 3A-2.</title>
        <authorList>
            <consortium name="DOE Joint Genome Institute"/>
            <person name="Miettinen O."/>
            <person name="Riley R."/>
            <person name="Acob R."/>
            <person name="Barry K."/>
            <person name="Cullen D."/>
            <person name="De Vries R."/>
            <person name="Hainaut M."/>
            <person name="Hatakka A."/>
            <person name="Henrissat B."/>
            <person name="Hilden K."/>
            <person name="Kuo R."/>
            <person name="Labutti K."/>
            <person name="Lipzen A."/>
            <person name="Makela M.R."/>
            <person name="Sandor L."/>
            <person name="Spatafora J.W."/>
            <person name="Grigoriev I.V."/>
            <person name="Hibbett D.S."/>
        </authorList>
    </citation>
    <scope>NUCLEOTIDE SEQUENCE [LARGE SCALE GENOMIC DNA]</scope>
    <source>
        <strain evidence="3 4">3A-2</strain>
    </source>
</reference>
<keyword evidence="1" id="KW-0175">Coiled coil</keyword>
<organism evidence="3 4">
    <name type="scientific">Obba rivulosa</name>
    <dbReference type="NCBI Taxonomy" id="1052685"/>
    <lineage>
        <taxon>Eukaryota</taxon>
        <taxon>Fungi</taxon>
        <taxon>Dikarya</taxon>
        <taxon>Basidiomycota</taxon>
        <taxon>Agaricomycotina</taxon>
        <taxon>Agaricomycetes</taxon>
        <taxon>Polyporales</taxon>
        <taxon>Gelatoporiaceae</taxon>
        <taxon>Obba</taxon>
    </lineage>
</organism>
<protein>
    <submittedName>
        <fullName evidence="3">Uncharacterized protein</fullName>
    </submittedName>
</protein>
<evidence type="ECO:0000256" key="2">
    <source>
        <dbReference type="SAM" id="MobiDB-lite"/>
    </source>
</evidence>
<evidence type="ECO:0000313" key="3">
    <source>
        <dbReference type="EMBL" id="OCH92949.1"/>
    </source>
</evidence>
<name>A0A8E2DNG7_9APHY</name>
<feature type="coiled-coil region" evidence="1">
    <location>
        <begin position="1"/>
        <end position="126"/>
    </location>
</feature>
<feature type="compositionally biased region" description="Low complexity" evidence="2">
    <location>
        <begin position="700"/>
        <end position="711"/>
    </location>
</feature>
<proteinExistence type="predicted"/>
<feature type="compositionally biased region" description="Polar residues" evidence="2">
    <location>
        <begin position="679"/>
        <end position="694"/>
    </location>
</feature>
<gene>
    <name evidence="3" type="ORF">OBBRIDRAFT_395408</name>
</gene>
<feature type="compositionally biased region" description="Polar residues" evidence="2">
    <location>
        <begin position="774"/>
        <end position="786"/>
    </location>
</feature>
<sequence>MMRGANDLRNAKVENEEQRREIAFLHDQLEVAKNEKADVLKRITAVKEAAKRTLDTSSQNLKDMEVTLKELKSQSERSFEIVAHARESLSNVQELRKTASETKAVVQELQLECSSTQQVADLLRDRLQSLGADFIDAKNRVTELEDAQVADRKALRDATSNLSSASVQVGKLTESLRKQGDQLYEALSSAADAEAKFSVSSQEIMRSRHLISEKDEELETLHSVEEENRKLLLQLDECRSSLSALAGIQDELSTANEVLHGRGSEICILQASVAARDATIMTMQEKLREAEKRWQEEHTSVLRLKGDLKTCEVREHGALMRIESLVSDKDQLSEKTRELETRLEEVRRDAGDRTEKLHQMNARCQVLEERFEEQAVTLRITKECNGDLQERLLAAEANHATNLESSAGKFTCEIAVLNEQKANLQARADDLQAQMTRKDDETRSLTAELEAKLKNQEIEYVSRCTVEQQRTTKAEDDLRKTQAHICVLEEKLSTASARVVELQQELKFTNSSSFNRQEEIDALKSHIRLLETRAEQLSQRAKTIDVRYGAGDLADVEKAFIQSLLQTSQAMHEQELIAKGNELRRRDNTIKELRAKVQLVESTLAKHVRTQVHGQPPPSGHSPHTGPQQSKIQPDAGVGHQSLIDPTYWMSSNHSSSPMTTALAVPEVGSPSKEVAAPQTRQPTETTVSRSPHQLLTGPKVTKVAGSAGKAAAKESGNLAADPCTPGKPLDVSGPATKPQFSRLATVCSDENFTLEDDPIQPTTPTAGLGKRGQMSSVANEATASRQPKRSKTSVPRKSAESKVPTLAENTGTKSRPRKKR</sequence>
<dbReference type="SUPFAM" id="SSF57997">
    <property type="entry name" value="Tropomyosin"/>
    <property type="match status" value="1"/>
</dbReference>
<keyword evidence="4" id="KW-1185">Reference proteome</keyword>
<feature type="compositionally biased region" description="Polar residues" evidence="2">
    <location>
        <begin position="649"/>
        <end position="660"/>
    </location>
</feature>
<evidence type="ECO:0000313" key="4">
    <source>
        <dbReference type="Proteomes" id="UP000250043"/>
    </source>
</evidence>
<dbReference type="PANTHER" id="PTHR23159:SF31">
    <property type="entry name" value="CENTROSOME-ASSOCIATED PROTEIN CEP250 ISOFORM X1"/>
    <property type="match status" value="1"/>
</dbReference>
<evidence type="ECO:0000256" key="1">
    <source>
        <dbReference type="SAM" id="Coils"/>
    </source>
</evidence>
<feature type="region of interest" description="Disordered" evidence="2">
    <location>
        <begin position="754"/>
        <end position="821"/>
    </location>
</feature>